<dbReference type="Gene3D" id="1.50.10.20">
    <property type="match status" value="1"/>
</dbReference>
<reference evidence="3" key="1">
    <citation type="submission" date="2011-06" db="EMBL/GenBank/DDBJ databases">
        <title>The complete genome of chromosome of Runella slithyformis DSM 19594.</title>
        <authorList>
            <consortium name="US DOE Joint Genome Institute (JGI-PGF)"/>
            <person name="Lucas S."/>
            <person name="Han J."/>
            <person name="Lapidus A."/>
            <person name="Bruce D."/>
            <person name="Goodwin L."/>
            <person name="Pitluck S."/>
            <person name="Peters L."/>
            <person name="Kyrpides N."/>
            <person name="Mavromatis K."/>
            <person name="Ivanova N."/>
            <person name="Ovchinnikova G."/>
            <person name="Zhang X."/>
            <person name="Misra M."/>
            <person name="Detter J.C."/>
            <person name="Tapia R."/>
            <person name="Han C."/>
            <person name="Land M."/>
            <person name="Hauser L."/>
            <person name="Markowitz V."/>
            <person name="Cheng J.-F."/>
            <person name="Hugenholtz P."/>
            <person name="Woyke T."/>
            <person name="Wu D."/>
            <person name="Tindall B."/>
            <person name="Faehrich R."/>
            <person name="Brambilla E."/>
            <person name="Klenk H.-P."/>
            <person name="Eisen J.A."/>
        </authorList>
    </citation>
    <scope>NUCLEOTIDE SEQUENCE [LARGE SCALE GENOMIC DNA]</scope>
    <source>
        <strain evidence="3">ATCC 29530 / DSM 19594 / LMG 11500 / NCIMB 11436 / LSU 4</strain>
    </source>
</reference>
<dbReference type="PANTHER" id="PTHR12736">
    <property type="entry name" value="LANC-LIKE PROTEIN"/>
    <property type="match status" value="1"/>
</dbReference>
<feature type="binding site" evidence="1">
    <location>
        <position position="257"/>
    </location>
    <ligand>
        <name>Zn(2+)</name>
        <dbReference type="ChEBI" id="CHEBI:29105"/>
    </ligand>
</feature>
<dbReference type="Proteomes" id="UP000000493">
    <property type="component" value="Chromosome"/>
</dbReference>
<accession>A0A7U3ZKG1</accession>
<name>A0A7U3ZKG1_RUNSL</name>
<dbReference type="CDD" id="cd04793">
    <property type="entry name" value="LanC"/>
    <property type="match status" value="1"/>
</dbReference>
<dbReference type="PRINTS" id="PR01955">
    <property type="entry name" value="LANCFRANKIA"/>
</dbReference>
<dbReference type="GO" id="GO:0046872">
    <property type="term" value="F:metal ion binding"/>
    <property type="evidence" value="ECO:0007669"/>
    <property type="project" value="UniProtKB-KW"/>
</dbReference>
<reference evidence="2 3" key="2">
    <citation type="journal article" date="2012" name="Stand. Genomic Sci.">
        <title>Complete genome sequence of the aquatic bacterium Runella slithyformis type strain (LSU 4(T)).</title>
        <authorList>
            <person name="Copeland A."/>
            <person name="Zhang X."/>
            <person name="Misra M."/>
            <person name="Lapidus A."/>
            <person name="Nolan M."/>
            <person name="Lucas S."/>
            <person name="Deshpande S."/>
            <person name="Cheng J.F."/>
            <person name="Tapia R."/>
            <person name="Goodwin L.A."/>
            <person name="Pitluck S."/>
            <person name="Liolios K."/>
            <person name="Pagani I."/>
            <person name="Ivanova N."/>
            <person name="Mikhailova N."/>
            <person name="Pati A."/>
            <person name="Chen A."/>
            <person name="Palaniappan K."/>
            <person name="Land M."/>
            <person name="Hauser L."/>
            <person name="Pan C."/>
            <person name="Jeffries C.D."/>
            <person name="Detter J.C."/>
            <person name="Brambilla E.M."/>
            <person name="Rohde M."/>
            <person name="Djao O.D."/>
            <person name="Goker M."/>
            <person name="Sikorski J."/>
            <person name="Tindall B.J."/>
            <person name="Woyke T."/>
            <person name="Bristow J."/>
            <person name="Eisen J.A."/>
            <person name="Markowitz V."/>
            <person name="Hugenholtz P."/>
            <person name="Kyrpides N.C."/>
            <person name="Klenk H.P."/>
            <person name="Mavromatis K."/>
        </authorList>
    </citation>
    <scope>NUCLEOTIDE SEQUENCE [LARGE SCALE GENOMIC DNA]</scope>
    <source>
        <strain evidence="3">ATCC 29530 / DSM 19594 / LMG 11500 / NCIMB 11436 / LSU 4</strain>
    </source>
</reference>
<dbReference type="RefSeq" id="WP_013928181.1">
    <property type="nucleotide sequence ID" value="NC_015703.1"/>
</dbReference>
<sequence>MEHTAAIYLNKIQANTSQFHYDNDGLFGGKLGLVWQSYYYWQATREYAHQEQCLRVLGEIFENLNQDNPQLSGASLSVGAAGFCYVVTMLHREGWLEFDLDETLADLDEFAYESALEMIAQRKLDFWHGAFGVLFYLLERLSNPLLRQRAEELVQKIVDKVQGDDDGLWFPNILSPEDESVVNLSLSHGQTAFMLVLMQAAKKGVQTELATSVVWRGVNFVVKHHKSADMDTHFSLFPLTLNADTEEGKFSNRLALCYGDLNILLLMYRAADFLQRPDLRRQADLCGVSTVRRQTEKATLVSDSHLCHGASGVAQLYYRLYKLTGHESYYRAYLLWIDKTIALLDQDLEEKTFKGQEGSLLNGYVGIQLVLLTYIYHQREQLDWAKVFLM</sequence>
<evidence type="ECO:0000313" key="2">
    <source>
        <dbReference type="EMBL" id="AEI48870.1"/>
    </source>
</evidence>
<dbReference type="AlphaFoldDB" id="A0A7U3ZKG1"/>
<dbReference type="KEGG" id="rsi:Runsl_2465"/>
<dbReference type="GO" id="GO:0005886">
    <property type="term" value="C:plasma membrane"/>
    <property type="evidence" value="ECO:0007669"/>
    <property type="project" value="TreeGrafter"/>
</dbReference>
<keyword evidence="1" id="KW-0479">Metal-binding</keyword>
<proteinExistence type="predicted"/>
<dbReference type="InterPro" id="IPR007822">
    <property type="entry name" value="LANC-like"/>
</dbReference>
<evidence type="ECO:0000313" key="3">
    <source>
        <dbReference type="Proteomes" id="UP000000493"/>
    </source>
</evidence>
<organism evidence="2 3">
    <name type="scientific">Runella slithyformis (strain ATCC 29530 / DSM 19594 / LMG 11500 / NCIMB 11436 / LSU 4)</name>
    <dbReference type="NCBI Taxonomy" id="761193"/>
    <lineage>
        <taxon>Bacteria</taxon>
        <taxon>Pseudomonadati</taxon>
        <taxon>Bacteroidota</taxon>
        <taxon>Cytophagia</taxon>
        <taxon>Cytophagales</taxon>
        <taxon>Spirosomataceae</taxon>
        <taxon>Runella</taxon>
    </lineage>
</organism>
<dbReference type="InterPro" id="IPR033889">
    <property type="entry name" value="LanC"/>
</dbReference>
<feature type="binding site" evidence="1">
    <location>
        <position position="308"/>
    </location>
    <ligand>
        <name>Zn(2+)</name>
        <dbReference type="ChEBI" id="CHEBI:29105"/>
    </ligand>
</feature>
<dbReference type="PRINTS" id="PR01950">
    <property type="entry name" value="LANCSUPER"/>
</dbReference>
<dbReference type="EMBL" id="CP002859">
    <property type="protein sequence ID" value="AEI48870.1"/>
    <property type="molecule type" value="Genomic_DNA"/>
</dbReference>
<dbReference type="SMART" id="SM01260">
    <property type="entry name" value="LANC_like"/>
    <property type="match status" value="1"/>
</dbReference>
<dbReference type="SUPFAM" id="SSF158745">
    <property type="entry name" value="LanC-like"/>
    <property type="match status" value="1"/>
</dbReference>
<protein>
    <submittedName>
        <fullName evidence="2">Lanthionine synthetase C family protein</fullName>
    </submittedName>
</protein>
<dbReference type="PANTHER" id="PTHR12736:SF7">
    <property type="entry name" value="LANC-LIKE PROTEIN 3"/>
    <property type="match status" value="1"/>
</dbReference>
<gene>
    <name evidence="2" type="ordered locus">Runsl_2465</name>
</gene>
<keyword evidence="1" id="KW-0862">Zinc</keyword>
<dbReference type="GO" id="GO:0031179">
    <property type="term" value="P:peptide modification"/>
    <property type="evidence" value="ECO:0007669"/>
    <property type="project" value="InterPro"/>
</dbReference>
<dbReference type="Pfam" id="PF05147">
    <property type="entry name" value="LANC_like"/>
    <property type="match status" value="1"/>
</dbReference>
<feature type="binding site" evidence="1">
    <location>
        <position position="307"/>
    </location>
    <ligand>
        <name>Zn(2+)</name>
        <dbReference type="ChEBI" id="CHEBI:29105"/>
    </ligand>
</feature>
<evidence type="ECO:0000256" key="1">
    <source>
        <dbReference type="PIRSR" id="PIRSR607822-1"/>
    </source>
</evidence>
<keyword evidence="3" id="KW-1185">Reference proteome</keyword>